<evidence type="ECO:0000313" key="3">
    <source>
        <dbReference type="Proteomes" id="UP000239814"/>
    </source>
</evidence>
<feature type="region of interest" description="Disordered" evidence="1">
    <location>
        <begin position="1"/>
        <end position="41"/>
    </location>
</feature>
<dbReference type="Proteomes" id="UP000239814">
    <property type="component" value="Chromosome"/>
</dbReference>
<proteinExistence type="predicted"/>
<sequence length="115" mass="12343">MSFPGAQPQSPLPYAPPPAVTHDALPPSSPGSYGYPAGAPHPDHSFTLPKGFVAVVVVGLVYAIGRATGLALQFSVVTGDRCPGRPGRRRRRPVRYRVALRTRPRPGAPERRPTR</sequence>
<organism evidence="2 3">
    <name type="scientific">Gordonia iterans</name>
    <dbReference type="NCBI Taxonomy" id="1004901"/>
    <lineage>
        <taxon>Bacteria</taxon>
        <taxon>Bacillati</taxon>
        <taxon>Actinomycetota</taxon>
        <taxon>Actinomycetes</taxon>
        <taxon>Mycobacteriales</taxon>
        <taxon>Gordoniaceae</taxon>
        <taxon>Gordonia</taxon>
    </lineage>
</organism>
<protein>
    <submittedName>
        <fullName evidence="2">Uncharacterized protein</fullName>
    </submittedName>
</protein>
<gene>
    <name evidence="2" type="ORF">C6V83_15080</name>
</gene>
<dbReference type="AlphaFoldDB" id="A0A2S0KI58"/>
<dbReference type="KEGG" id="git:C6V83_15080"/>
<dbReference type="EMBL" id="CP027433">
    <property type="protein sequence ID" value="AVM01370.1"/>
    <property type="molecule type" value="Genomic_DNA"/>
</dbReference>
<feature type="compositionally biased region" description="Pro residues" evidence="1">
    <location>
        <begin position="10"/>
        <end position="19"/>
    </location>
</feature>
<feature type="compositionally biased region" description="Basic residues" evidence="1">
    <location>
        <begin position="86"/>
        <end position="104"/>
    </location>
</feature>
<feature type="region of interest" description="Disordered" evidence="1">
    <location>
        <begin position="81"/>
        <end position="115"/>
    </location>
</feature>
<reference evidence="2 3" key="1">
    <citation type="submission" date="2018-03" db="EMBL/GenBank/DDBJ databases">
        <title>Characteristics and genome of n-alkane degrading marine bacteria Gordonia iterans isolated from crude oil contaminated in Tae-an, South Korea.</title>
        <authorList>
            <person name="Lee S.-S."/>
            <person name="Kim H."/>
        </authorList>
    </citation>
    <scope>NUCLEOTIDE SEQUENCE [LARGE SCALE GENOMIC DNA]</scope>
    <source>
        <strain evidence="2 3">Co17</strain>
    </source>
</reference>
<keyword evidence="3" id="KW-1185">Reference proteome</keyword>
<name>A0A2S0KI58_9ACTN</name>
<feature type="compositionally biased region" description="Low complexity" evidence="1">
    <location>
        <begin position="30"/>
        <end position="40"/>
    </location>
</feature>
<accession>A0A2S0KI58</accession>
<dbReference type="RefSeq" id="WP_105943078.1">
    <property type="nucleotide sequence ID" value="NZ_CP027433.1"/>
</dbReference>
<evidence type="ECO:0000256" key="1">
    <source>
        <dbReference type="SAM" id="MobiDB-lite"/>
    </source>
</evidence>
<evidence type="ECO:0000313" key="2">
    <source>
        <dbReference type="EMBL" id="AVM01370.1"/>
    </source>
</evidence>